<organism evidence="1 2">
    <name type="scientific">Artomyces pyxidatus</name>
    <dbReference type="NCBI Taxonomy" id="48021"/>
    <lineage>
        <taxon>Eukaryota</taxon>
        <taxon>Fungi</taxon>
        <taxon>Dikarya</taxon>
        <taxon>Basidiomycota</taxon>
        <taxon>Agaricomycotina</taxon>
        <taxon>Agaricomycetes</taxon>
        <taxon>Russulales</taxon>
        <taxon>Auriscalpiaceae</taxon>
        <taxon>Artomyces</taxon>
    </lineage>
</organism>
<sequence>MPAPPNAVFSTFAFVGAFLFLIPLYWHWGVTNLGTCLYIFWGALGCLTTFVNSRVWNSTVLDKAPALCEITTRIIIAENVAIPAATLCITRRLHLIISNATGTTTMNMRREAIIDLCIGVGLPILNVSLSYIVQGHRYNILEQVGCWPALYNTGATYGLVWSWPIIIGVISGCYGALALRSLIQRRRELNSFKSETTSDIFRLNKGLYARLLILALTDFIFTVPIGAYLLYLDRTSPGYGPWVSWAYVHWGFDRVDQYPSVVWRGSRETEVTIEVSRWANVLCAAIFFALFGFAQEARRHYRMFWEWLRRVVLGERHGKYERRSSEATLPVAYNTGGTTVFSSSDAETRTLNNEKSPAGDGKRVSFLTRSVTVAPVDSPMSLEDMDKYLRPYSPP</sequence>
<reference evidence="1" key="2">
    <citation type="journal article" date="2022" name="New Phytol.">
        <title>Evolutionary transition to the ectomycorrhizal habit in the genomes of a hyperdiverse lineage of mushroom-forming fungi.</title>
        <authorList>
            <person name="Looney B."/>
            <person name="Miyauchi S."/>
            <person name="Morin E."/>
            <person name="Drula E."/>
            <person name="Courty P.E."/>
            <person name="Kohler A."/>
            <person name="Kuo A."/>
            <person name="LaButti K."/>
            <person name="Pangilinan J."/>
            <person name="Lipzen A."/>
            <person name="Riley R."/>
            <person name="Andreopoulos W."/>
            <person name="He G."/>
            <person name="Johnson J."/>
            <person name="Nolan M."/>
            <person name="Tritt A."/>
            <person name="Barry K.W."/>
            <person name="Grigoriev I.V."/>
            <person name="Nagy L.G."/>
            <person name="Hibbett D."/>
            <person name="Henrissat B."/>
            <person name="Matheny P.B."/>
            <person name="Labbe J."/>
            <person name="Martin F.M."/>
        </authorList>
    </citation>
    <scope>NUCLEOTIDE SEQUENCE</scope>
    <source>
        <strain evidence="1">HHB10654</strain>
    </source>
</reference>
<evidence type="ECO:0000313" key="2">
    <source>
        <dbReference type="Proteomes" id="UP000814140"/>
    </source>
</evidence>
<protein>
    <submittedName>
        <fullName evidence="1">STE3-domain-containing protein</fullName>
    </submittedName>
</protein>
<reference evidence="1" key="1">
    <citation type="submission" date="2021-03" db="EMBL/GenBank/DDBJ databases">
        <authorList>
            <consortium name="DOE Joint Genome Institute"/>
            <person name="Ahrendt S."/>
            <person name="Looney B.P."/>
            <person name="Miyauchi S."/>
            <person name="Morin E."/>
            <person name="Drula E."/>
            <person name="Courty P.E."/>
            <person name="Chicoki N."/>
            <person name="Fauchery L."/>
            <person name="Kohler A."/>
            <person name="Kuo A."/>
            <person name="Labutti K."/>
            <person name="Pangilinan J."/>
            <person name="Lipzen A."/>
            <person name="Riley R."/>
            <person name="Andreopoulos W."/>
            <person name="He G."/>
            <person name="Johnson J."/>
            <person name="Barry K.W."/>
            <person name="Grigoriev I.V."/>
            <person name="Nagy L."/>
            <person name="Hibbett D."/>
            <person name="Henrissat B."/>
            <person name="Matheny P.B."/>
            <person name="Labbe J."/>
            <person name="Martin F."/>
        </authorList>
    </citation>
    <scope>NUCLEOTIDE SEQUENCE</scope>
    <source>
        <strain evidence="1">HHB10654</strain>
    </source>
</reference>
<comment type="caution">
    <text evidence="1">The sequence shown here is derived from an EMBL/GenBank/DDBJ whole genome shotgun (WGS) entry which is preliminary data.</text>
</comment>
<name>A0ACB8SSW2_9AGAM</name>
<keyword evidence="2" id="KW-1185">Reference proteome</keyword>
<accession>A0ACB8SSW2</accession>
<dbReference type="EMBL" id="MU277224">
    <property type="protein sequence ID" value="KAI0059694.1"/>
    <property type="molecule type" value="Genomic_DNA"/>
</dbReference>
<evidence type="ECO:0000313" key="1">
    <source>
        <dbReference type="EMBL" id="KAI0059694.1"/>
    </source>
</evidence>
<dbReference type="Proteomes" id="UP000814140">
    <property type="component" value="Unassembled WGS sequence"/>
</dbReference>
<gene>
    <name evidence="1" type="ORF">BV25DRAFT_1889372</name>
</gene>
<proteinExistence type="predicted"/>